<dbReference type="EMBL" id="JBFBMH010000007">
    <property type="protein sequence ID" value="MEW1974874.1"/>
    <property type="molecule type" value="Genomic_DNA"/>
</dbReference>
<sequence>MQRQRPHIDEILTAFLSAHLKGKTGLRRRRIATADAQLRRCLEAEGHRILTDGDSSVLDLEREITPEDAFVRTMFADDLLFGLGIYVSEPWLLPDRVDRGVQLRFAETLATQLISWRLIDQWDFSCALLDLRGSIRRAKAAQRASHPGPPIGSIPTIQHRATDIPPHVSG</sequence>
<comment type="caution">
    <text evidence="2">The sequence shown here is derived from an EMBL/GenBank/DDBJ whole genome shotgun (WGS) entry which is preliminary data.</text>
</comment>
<feature type="region of interest" description="Disordered" evidence="1">
    <location>
        <begin position="140"/>
        <end position="170"/>
    </location>
</feature>
<evidence type="ECO:0000256" key="1">
    <source>
        <dbReference type="SAM" id="MobiDB-lite"/>
    </source>
</evidence>
<evidence type="ECO:0000313" key="3">
    <source>
        <dbReference type="Proteomes" id="UP001553715"/>
    </source>
</evidence>
<keyword evidence="3" id="KW-1185">Reference proteome</keyword>
<gene>
    <name evidence="2" type="ORF">AB0301_07335</name>
</gene>
<accession>A0ABV3LG33</accession>
<proteinExistence type="predicted"/>
<organism evidence="2 3">
    <name type="scientific">Microbacterium profundi</name>
    <dbReference type="NCBI Taxonomy" id="450380"/>
    <lineage>
        <taxon>Bacteria</taxon>
        <taxon>Bacillati</taxon>
        <taxon>Actinomycetota</taxon>
        <taxon>Actinomycetes</taxon>
        <taxon>Micrococcales</taxon>
        <taxon>Microbacteriaceae</taxon>
        <taxon>Microbacterium</taxon>
    </lineage>
</organism>
<evidence type="ECO:0000313" key="2">
    <source>
        <dbReference type="EMBL" id="MEW1974874.1"/>
    </source>
</evidence>
<dbReference type="RefSeq" id="WP_366232775.1">
    <property type="nucleotide sequence ID" value="NZ_JBFBMH010000007.1"/>
</dbReference>
<protein>
    <submittedName>
        <fullName evidence="2">Uncharacterized protein</fullName>
    </submittedName>
</protein>
<dbReference type="Proteomes" id="UP001553715">
    <property type="component" value="Unassembled WGS sequence"/>
</dbReference>
<reference evidence="2 3" key="1">
    <citation type="submission" date="2024-06" db="EMBL/GenBank/DDBJ databases">
        <title>The Natural Products Discovery Center: Release of the First 8490 Sequenced Strains for Exploring Actinobacteria Biosynthetic Diversity.</title>
        <authorList>
            <person name="Kalkreuter E."/>
            <person name="Kautsar S.A."/>
            <person name="Yang D."/>
            <person name="Bader C.D."/>
            <person name="Teijaro C.N."/>
            <person name="Fluegel L."/>
            <person name="Davis C.M."/>
            <person name="Simpson J.R."/>
            <person name="Lauterbach L."/>
            <person name="Steele A.D."/>
            <person name="Gui C."/>
            <person name="Meng S."/>
            <person name="Li G."/>
            <person name="Viehrig K."/>
            <person name="Ye F."/>
            <person name="Su P."/>
            <person name="Kiefer A.F."/>
            <person name="Nichols A."/>
            <person name="Cepeda A.J."/>
            <person name="Yan W."/>
            <person name="Fan B."/>
            <person name="Jiang Y."/>
            <person name="Adhikari A."/>
            <person name="Zheng C.-J."/>
            <person name="Schuster L."/>
            <person name="Cowan T.M."/>
            <person name="Smanski M.J."/>
            <person name="Chevrette M.G."/>
            <person name="De Carvalho L.P.S."/>
            <person name="Shen B."/>
        </authorList>
    </citation>
    <scope>NUCLEOTIDE SEQUENCE [LARGE SCALE GENOMIC DNA]</scope>
    <source>
        <strain evidence="2 3">NPDC077434</strain>
    </source>
</reference>
<name>A0ABV3LG33_9MICO</name>